<comment type="similarity">
    <text evidence="2">Belongs to the RBR family. Ariadne subfamily.</text>
</comment>
<dbReference type="PROSITE" id="PS51873">
    <property type="entry name" value="TRIAD"/>
    <property type="match status" value="1"/>
</dbReference>
<comment type="caution">
    <text evidence="12">The sequence shown here is derived from an EMBL/GenBank/DDBJ whole genome shotgun (WGS) entry which is preliminary data.</text>
</comment>
<dbReference type="Gene3D" id="3.30.40.10">
    <property type="entry name" value="Zinc/RING finger domain, C3HC4 (zinc finger)"/>
    <property type="match status" value="1"/>
</dbReference>
<dbReference type="InterPro" id="IPR013083">
    <property type="entry name" value="Znf_RING/FYVE/PHD"/>
</dbReference>
<evidence type="ECO:0000256" key="7">
    <source>
        <dbReference type="ARBA" id="ARBA00022786"/>
    </source>
</evidence>
<evidence type="ECO:0000256" key="1">
    <source>
        <dbReference type="ARBA" id="ARBA00003976"/>
    </source>
</evidence>
<dbReference type="InterPro" id="IPR017907">
    <property type="entry name" value="Znf_RING_CS"/>
</dbReference>
<evidence type="ECO:0000259" key="10">
    <source>
        <dbReference type="PROSITE" id="PS50089"/>
    </source>
</evidence>
<evidence type="ECO:0000256" key="4">
    <source>
        <dbReference type="ARBA" id="ARBA00022723"/>
    </source>
</evidence>
<keyword evidence="7" id="KW-0833">Ubl conjugation pathway</keyword>
<evidence type="ECO:0000256" key="6">
    <source>
        <dbReference type="ARBA" id="ARBA00022771"/>
    </source>
</evidence>
<dbReference type="InParanoid" id="A0A200QAM2"/>
<sequence>MMNSKKEADIINNDSSSSNLFFTCEICIEPVPMNQKFKNMEMNGCTHPFCTDCIAKYIQVKVEENNASEIKCPDTNCNVVFDTLSCRSILGTKVFDKWCHMLCESMVLLASSRGGFAHGRAYCPFKDCSELVLNECVRSSSTIRRRITRSMCPNCKKLFCFHCMVPWQETHRCSSTSGGGGDVNRNHVLFVEMVKRKKWTRCPTCNRYVERITGYSHVTCREVKWMASSITTVDFQSQNDGRVIISFRIG</sequence>
<evidence type="ECO:0000256" key="9">
    <source>
        <dbReference type="PROSITE-ProRule" id="PRU00175"/>
    </source>
</evidence>
<dbReference type="FunFam" id="3.30.40.10:FF:000230">
    <property type="entry name" value="RBR-type E3 ubiquitin transferase"/>
    <property type="match status" value="1"/>
</dbReference>
<dbReference type="GO" id="GO:0004842">
    <property type="term" value="F:ubiquitin-protein transferase activity"/>
    <property type="evidence" value="ECO:0007669"/>
    <property type="project" value="InterPro"/>
</dbReference>
<evidence type="ECO:0000256" key="5">
    <source>
        <dbReference type="ARBA" id="ARBA00022737"/>
    </source>
</evidence>
<keyword evidence="4" id="KW-0479">Metal-binding</keyword>
<evidence type="ECO:0000256" key="8">
    <source>
        <dbReference type="ARBA" id="ARBA00022833"/>
    </source>
</evidence>
<name>A0A200QAM2_MACCD</name>
<dbReference type="PROSITE" id="PS50089">
    <property type="entry name" value="ZF_RING_2"/>
    <property type="match status" value="1"/>
</dbReference>
<evidence type="ECO:0000259" key="11">
    <source>
        <dbReference type="PROSITE" id="PS51873"/>
    </source>
</evidence>
<keyword evidence="8" id="KW-0862">Zinc</keyword>
<dbReference type="AlphaFoldDB" id="A0A200QAM2"/>
<proteinExistence type="inferred from homology"/>
<comment type="function">
    <text evidence="1">Might act as an E3 ubiquitin-protein ligase, or as part of E3 complex, which accepts ubiquitin from specific E2 ubiquitin-conjugating enzymes and then transfers it to substrates.</text>
</comment>
<feature type="domain" description="RING-type" evidence="10">
    <location>
        <begin position="24"/>
        <end position="73"/>
    </location>
</feature>
<dbReference type="OMA" id="IICCACK"/>
<keyword evidence="5" id="KW-0677">Repeat</keyword>
<dbReference type="GO" id="GO:0008270">
    <property type="term" value="F:zinc ion binding"/>
    <property type="evidence" value="ECO:0007669"/>
    <property type="project" value="UniProtKB-KW"/>
</dbReference>
<dbReference type="InterPro" id="IPR001841">
    <property type="entry name" value="Znf_RING"/>
</dbReference>
<dbReference type="EMBL" id="MVGT01002482">
    <property type="protein sequence ID" value="OVA07499.1"/>
    <property type="molecule type" value="Genomic_DNA"/>
</dbReference>
<accession>A0A200QAM2</accession>
<evidence type="ECO:0000256" key="3">
    <source>
        <dbReference type="ARBA" id="ARBA00022679"/>
    </source>
</evidence>
<dbReference type="SUPFAM" id="SSF57850">
    <property type="entry name" value="RING/U-box"/>
    <property type="match status" value="2"/>
</dbReference>
<organism evidence="12 13">
    <name type="scientific">Macleaya cordata</name>
    <name type="common">Five-seeded plume-poppy</name>
    <name type="synonym">Bocconia cordata</name>
    <dbReference type="NCBI Taxonomy" id="56857"/>
    <lineage>
        <taxon>Eukaryota</taxon>
        <taxon>Viridiplantae</taxon>
        <taxon>Streptophyta</taxon>
        <taxon>Embryophyta</taxon>
        <taxon>Tracheophyta</taxon>
        <taxon>Spermatophyta</taxon>
        <taxon>Magnoliopsida</taxon>
        <taxon>Ranunculales</taxon>
        <taxon>Papaveraceae</taxon>
        <taxon>Papaveroideae</taxon>
        <taxon>Macleaya</taxon>
    </lineage>
</organism>
<keyword evidence="13" id="KW-1185">Reference proteome</keyword>
<keyword evidence="6 9" id="KW-0863">Zinc-finger</keyword>
<dbReference type="STRING" id="56857.A0A200QAM2"/>
<dbReference type="SMART" id="SM00184">
    <property type="entry name" value="RING"/>
    <property type="match status" value="2"/>
</dbReference>
<dbReference type="PROSITE" id="PS00518">
    <property type="entry name" value="ZF_RING_1"/>
    <property type="match status" value="1"/>
</dbReference>
<evidence type="ECO:0000313" key="12">
    <source>
        <dbReference type="EMBL" id="OVA07499.1"/>
    </source>
</evidence>
<evidence type="ECO:0000256" key="2">
    <source>
        <dbReference type="ARBA" id="ARBA00005884"/>
    </source>
</evidence>
<dbReference type="PANTHER" id="PTHR11685">
    <property type="entry name" value="RBR FAMILY RING FINGER AND IBR DOMAIN-CONTAINING"/>
    <property type="match status" value="1"/>
</dbReference>
<evidence type="ECO:0000313" key="13">
    <source>
        <dbReference type="Proteomes" id="UP000195402"/>
    </source>
</evidence>
<dbReference type="InterPro" id="IPR044066">
    <property type="entry name" value="TRIAD_supradom"/>
</dbReference>
<keyword evidence="3" id="KW-0808">Transferase</keyword>
<gene>
    <name evidence="12" type="ORF">BVC80_8509g11</name>
</gene>
<dbReference type="InterPro" id="IPR031127">
    <property type="entry name" value="E3_UB_ligase_RBR"/>
</dbReference>
<protein>
    <submittedName>
        <fullName evidence="12">Zinc finger protein</fullName>
    </submittedName>
</protein>
<dbReference type="GO" id="GO:0016567">
    <property type="term" value="P:protein ubiquitination"/>
    <property type="evidence" value="ECO:0007669"/>
    <property type="project" value="InterPro"/>
</dbReference>
<feature type="domain" description="RING-type" evidence="11">
    <location>
        <begin position="20"/>
        <end position="250"/>
    </location>
</feature>
<dbReference type="Proteomes" id="UP000195402">
    <property type="component" value="Unassembled WGS sequence"/>
</dbReference>
<dbReference type="OrthoDB" id="10009520at2759"/>
<reference evidence="12 13" key="1">
    <citation type="journal article" date="2017" name="Mol. Plant">
        <title>The Genome of Medicinal Plant Macleaya cordata Provides New Insights into Benzylisoquinoline Alkaloids Metabolism.</title>
        <authorList>
            <person name="Liu X."/>
            <person name="Liu Y."/>
            <person name="Huang P."/>
            <person name="Ma Y."/>
            <person name="Qing Z."/>
            <person name="Tang Q."/>
            <person name="Cao H."/>
            <person name="Cheng P."/>
            <person name="Zheng Y."/>
            <person name="Yuan Z."/>
            <person name="Zhou Y."/>
            <person name="Liu J."/>
            <person name="Tang Z."/>
            <person name="Zhuo Y."/>
            <person name="Zhang Y."/>
            <person name="Yu L."/>
            <person name="Huang J."/>
            <person name="Yang P."/>
            <person name="Peng Q."/>
            <person name="Zhang J."/>
            <person name="Jiang W."/>
            <person name="Zhang Z."/>
            <person name="Lin K."/>
            <person name="Ro D.K."/>
            <person name="Chen X."/>
            <person name="Xiong X."/>
            <person name="Shang Y."/>
            <person name="Huang S."/>
            <person name="Zeng J."/>
        </authorList>
    </citation>
    <scope>NUCLEOTIDE SEQUENCE [LARGE SCALE GENOMIC DNA]</scope>
    <source>
        <strain evidence="13">cv. BLH2017</strain>
        <tissue evidence="12">Root</tissue>
    </source>
</reference>